<dbReference type="Proteomes" id="UP000630936">
    <property type="component" value="Unassembled WGS sequence"/>
</dbReference>
<feature type="signal peptide" evidence="1">
    <location>
        <begin position="1"/>
        <end position="29"/>
    </location>
</feature>
<dbReference type="EMBL" id="BMWG01000014">
    <property type="protein sequence ID" value="GGZ44298.1"/>
    <property type="molecule type" value="Genomic_DNA"/>
</dbReference>
<sequence length="116" mass="13353">MRMIRWTRRSAPVLAAVTLLLWATPEAVSLEPGPEPRRYEADCRTEIDGSRVTAHCHNPYPGTDRVRLHIECERWWDIDVDSAPAEVYPAGYVTLTDRCWKEIRAVWVTHQPLPSS</sequence>
<accession>A0A918UZ62</accession>
<reference evidence="2" key="2">
    <citation type="submission" date="2020-09" db="EMBL/GenBank/DDBJ databases">
        <authorList>
            <person name="Sun Q."/>
            <person name="Ohkuma M."/>
        </authorList>
    </citation>
    <scope>NUCLEOTIDE SEQUENCE</scope>
    <source>
        <strain evidence="2">JCM 4988</strain>
    </source>
</reference>
<comment type="caution">
    <text evidence="2">The sequence shown here is derived from an EMBL/GenBank/DDBJ whole genome shotgun (WGS) entry which is preliminary data.</text>
</comment>
<evidence type="ECO:0000256" key="1">
    <source>
        <dbReference type="SAM" id="SignalP"/>
    </source>
</evidence>
<keyword evidence="3" id="KW-1185">Reference proteome</keyword>
<name>A0A918UZ62_9ACTN</name>
<proteinExistence type="predicted"/>
<gene>
    <name evidence="2" type="ORF">GCM10010387_43350</name>
</gene>
<feature type="chain" id="PRO_5039248939" description="Secreted protein" evidence="1">
    <location>
        <begin position="30"/>
        <end position="116"/>
    </location>
</feature>
<reference evidence="2" key="1">
    <citation type="journal article" date="2014" name="Int. J. Syst. Evol. Microbiol.">
        <title>Complete genome sequence of Corynebacterium casei LMG S-19264T (=DSM 44701T), isolated from a smear-ripened cheese.</title>
        <authorList>
            <consortium name="US DOE Joint Genome Institute (JGI-PGF)"/>
            <person name="Walter F."/>
            <person name="Albersmeier A."/>
            <person name="Kalinowski J."/>
            <person name="Ruckert C."/>
        </authorList>
    </citation>
    <scope>NUCLEOTIDE SEQUENCE</scope>
    <source>
        <strain evidence="2">JCM 4988</strain>
    </source>
</reference>
<dbReference type="AlphaFoldDB" id="A0A918UZ62"/>
<evidence type="ECO:0008006" key="4">
    <source>
        <dbReference type="Google" id="ProtNLM"/>
    </source>
</evidence>
<keyword evidence="1" id="KW-0732">Signal</keyword>
<evidence type="ECO:0000313" key="3">
    <source>
        <dbReference type="Proteomes" id="UP000630936"/>
    </source>
</evidence>
<protein>
    <recommendedName>
        <fullName evidence="4">Secreted protein</fullName>
    </recommendedName>
</protein>
<organism evidence="2 3">
    <name type="scientific">Streptomyces inusitatus</name>
    <dbReference type="NCBI Taxonomy" id="68221"/>
    <lineage>
        <taxon>Bacteria</taxon>
        <taxon>Bacillati</taxon>
        <taxon>Actinomycetota</taxon>
        <taxon>Actinomycetes</taxon>
        <taxon>Kitasatosporales</taxon>
        <taxon>Streptomycetaceae</taxon>
        <taxon>Streptomyces</taxon>
    </lineage>
</organism>
<evidence type="ECO:0000313" key="2">
    <source>
        <dbReference type="EMBL" id="GGZ44298.1"/>
    </source>
</evidence>